<feature type="coiled-coil region" evidence="1">
    <location>
        <begin position="120"/>
        <end position="150"/>
    </location>
</feature>
<feature type="compositionally biased region" description="Basic and acidic residues" evidence="2">
    <location>
        <begin position="393"/>
        <end position="425"/>
    </location>
</feature>
<reference evidence="3" key="1">
    <citation type="submission" date="2019-11" db="EMBL/GenBank/DDBJ databases">
        <authorList>
            <person name="Feng L."/>
        </authorList>
    </citation>
    <scope>NUCLEOTIDE SEQUENCE</scope>
    <source>
        <strain evidence="3">CnexileLFYP112</strain>
    </source>
</reference>
<proteinExistence type="predicted"/>
<evidence type="ECO:0000256" key="1">
    <source>
        <dbReference type="SAM" id="Coils"/>
    </source>
</evidence>
<dbReference type="Gene3D" id="1.20.120.780">
    <property type="entry name" value="DNA mimic ocr"/>
    <property type="match status" value="1"/>
</dbReference>
<sequence>MPNYNDAQGVADLLSQFDFNIISEGPGDFSTQHRKYTCEFSKPGIESFTTTYQSNPDVHGQPTATDVFAALASDALAVDGRHIDDFADEMGFEKPSQAIRAYESCRKTLDWLKNDMQLMTSEISDIAETLDNELDEVKEEVERVQAERKAKHEFEHPPVPEGFTSIEDLQASLNLGEYGDRITDYTGNIGDAFSEIADGAVDLYTHDMLKWLPDNYEWLEEADFQGLLEGCKGDLIKMTQMAQYECFTQDMYSHQEDIAKYAALEGLAAEGVYALADEVYDDVFDGITIDFNDNNMDIEDFATEAQTAIQDAMDSPLYDALGSNDEILEDGELSGDFEAIKESGYDFPNPCAMSAEAVRTVNEKGYETAFNEFWKEFMPDKGYEVPTVSEAAQESREASGKLEQDSHDGQTPEREDERADGDAEH</sequence>
<dbReference type="InterPro" id="IPR036207">
    <property type="entry name" value="B-form_Ocr"/>
</dbReference>
<dbReference type="EMBL" id="CACRTG010000021">
    <property type="protein sequence ID" value="VYT22231.1"/>
    <property type="molecule type" value="Genomic_DNA"/>
</dbReference>
<gene>
    <name evidence="3" type="ORF">CNLFYP112_02336</name>
</gene>
<feature type="region of interest" description="Disordered" evidence="2">
    <location>
        <begin position="385"/>
        <end position="425"/>
    </location>
</feature>
<evidence type="ECO:0000313" key="3">
    <source>
        <dbReference type="EMBL" id="VYT22231.1"/>
    </source>
</evidence>
<dbReference type="AlphaFoldDB" id="A0A6N2V1H9"/>
<name>A0A6N2V1H9_9FIRM</name>
<keyword evidence="1" id="KW-0175">Coiled coil</keyword>
<organism evidence="3">
    <name type="scientific">[Clostridium] nexile</name>
    <dbReference type="NCBI Taxonomy" id="29361"/>
    <lineage>
        <taxon>Bacteria</taxon>
        <taxon>Bacillati</taxon>
        <taxon>Bacillota</taxon>
        <taxon>Clostridia</taxon>
        <taxon>Lachnospirales</taxon>
        <taxon>Lachnospiraceae</taxon>
        <taxon>Tyzzerella</taxon>
    </lineage>
</organism>
<accession>A0A6N2V1H9</accession>
<protein>
    <submittedName>
        <fullName evidence="3">Uncharacterized protein</fullName>
    </submittedName>
</protein>
<evidence type="ECO:0000256" key="2">
    <source>
        <dbReference type="SAM" id="MobiDB-lite"/>
    </source>
</evidence>